<evidence type="ECO:0000256" key="1">
    <source>
        <dbReference type="SAM" id="MobiDB-lite"/>
    </source>
</evidence>
<dbReference type="EMBL" id="JAIQCJ010002160">
    <property type="protein sequence ID" value="KAJ8780441.1"/>
    <property type="molecule type" value="Genomic_DNA"/>
</dbReference>
<protein>
    <submittedName>
        <fullName evidence="2">Uncharacterized protein</fullName>
    </submittedName>
</protein>
<feature type="non-terminal residue" evidence="2">
    <location>
        <position position="1"/>
    </location>
</feature>
<sequence>TPGKPASVTHFLQSTTRMSGTESSTEHAESTKFGKSRITFHYTRPWSSHLIIFGLDSFGISKF</sequence>
<evidence type="ECO:0000313" key="2">
    <source>
        <dbReference type="EMBL" id="KAJ8780441.1"/>
    </source>
</evidence>
<proteinExistence type="predicted"/>
<dbReference type="Proteomes" id="UP001159641">
    <property type="component" value="Unassembled WGS sequence"/>
</dbReference>
<reference evidence="2 3" key="1">
    <citation type="submission" date="2022-11" db="EMBL/GenBank/DDBJ databases">
        <title>Whole genome sequence of Eschrichtius robustus ER-17-0199.</title>
        <authorList>
            <person name="Bruniche-Olsen A."/>
            <person name="Black A.N."/>
            <person name="Fields C.J."/>
            <person name="Walden K."/>
            <person name="Dewoody J.A."/>
        </authorList>
    </citation>
    <scope>NUCLEOTIDE SEQUENCE [LARGE SCALE GENOMIC DNA]</scope>
    <source>
        <strain evidence="2">ER-17-0199</strain>
        <tissue evidence="2">Blubber</tissue>
    </source>
</reference>
<evidence type="ECO:0000313" key="3">
    <source>
        <dbReference type="Proteomes" id="UP001159641"/>
    </source>
</evidence>
<dbReference type="AlphaFoldDB" id="A0AB34GNQ3"/>
<keyword evidence="3" id="KW-1185">Reference proteome</keyword>
<feature type="region of interest" description="Disordered" evidence="1">
    <location>
        <begin position="1"/>
        <end position="30"/>
    </location>
</feature>
<organism evidence="2 3">
    <name type="scientific">Eschrichtius robustus</name>
    <name type="common">California gray whale</name>
    <name type="synonym">Eschrichtius gibbosus</name>
    <dbReference type="NCBI Taxonomy" id="9764"/>
    <lineage>
        <taxon>Eukaryota</taxon>
        <taxon>Metazoa</taxon>
        <taxon>Chordata</taxon>
        <taxon>Craniata</taxon>
        <taxon>Vertebrata</taxon>
        <taxon>Euteleostomi</taxon>
        <taxon>Mammalia</taxon>
        <taxon>Eutheria</taxon>
        <taxon>Laurasiatheria</taxon>
        <taxon>Artiodactyla</taxon>
        <taxon>Whippomorpha</taxon>
        <taxon>Cetacea</taxon>
        <taxon>Mysticeti</taxon>
        <taxon>Eschrichtiidae</taxon>
        <taxon>Eschrichtius</taxon>
    </lineage>
</organism>
<gene>
    <name evidence="2" type="ORF">J1605_011705</name>
</gene>
<feature type="compositionally biased region" description="Polar residues" evidence="1">
    <location>
        <begin position="10"/>
        <end position="23"/>
    </location>
</feature>
<comment type="caution">
    <text evidence="2">The sequence shown here is derived from an EMBL/GenBank/DDBJ whole genome shotgun (WGS) entry which is preliminary data.</text>
</comment>
<name>A0AB34GNQ3_ESCRO</name>
<accession>A0AB34GNQ3</accession>